<dbReference type="PANTHER" id="PTHR42923">
    <property type="entry name" value="PROTOPORPHYRINOGEN OXIDASE"/>
    <property type="match status" value="1"/>
</dbReference>
<organism evidence="1 2">
    <name type="scientific">Endozoicomonas euniceicola</name>
    <dbReference type="NCBI Taxonomy" id="1234143"/>
    <lineage>
        <taxon>Bacteria</taxon>
        <taxon>Pseudomonadati</taxon>
        <taxon>Pseudomonadota</taxon>
        <taxon>Gammaproteobacteria</taxon>
        <taxon>Oceanospirillales</taxon>
        <taxon>Endozoicomonadaceae</taxon>
        <taxon>Endozoicomonas</taxon>
    </lineage>
</organism>
<evidence type="ECO:0000313" key="2">
    <source>
        <dbReference type="Proteomes" id="UP001163255"/>
    </source>
</evidence>
<accession>A0ABY6H015</accession>
<protein>
    <submittedName>
        <fullName evidence="1">NAD(P)-binding protein</fullName>
    </submittedName>
</protein>
<dbReference type="Gene3D" id="3.30.70.1990">
    <property type="match status" value="1"/>
</dbReference>
<dbReference type="RefSeq" id="WP_262600275.1">
    <property type="nucleotide sequence ID" value="NZ_CP103300.1"/>
</dbReference>
<sequence length="524" mass="58528">MIYPLSALSTTDNIGIIGAGAAGIFTAYEVEKKFPGDFKIDIYDQGKEIGGHVSSTNVTYGGKEYTLDAGAQFFSHKAQPAYDELIEEAGLIDKVKAYPAGLTIWNSETQKHLFWVPSTYPGFVKYSLQDWKRIVEFGFFLVAAERFNTKIPPDWLMTVDDFLDGLDFVSTDFKKNVLKNLFSQFVLMPYDQIGKASALFAITYFIQNAFGPKAKSKDAIKFSTAVFNVNQSEIGLLGILEKVLEKSKAEKHTDLQAIRVAPEQEGIKLHFADKTTKLVKQVVLAGSPASSAELLKDSVVDPELKTLLKDLASQYTEITITLQKDTPCWMPHDPTQWSAANTLVNESAKKLTFSGWMGSLSPPYDKDQLIPVFKSWGFPDLPDKPCAHIFHTLRHDIMQPTVEFMKLREQLNQWQGKYGIFYAGGWTNWFDSQESALRSAKAIAAAIKPQVPEITQAASSTDKVYGRSEQTSGRSDQAAKWLSHLASYLDDSLQNQKNTLQQIIECAEKPDCDLSKLQPLHDDL</sequence>
<dbReference type="EMBL" id="CP103300">
    <property type="protein sequence ID" value="UYM17626.1"/>
    <property type="molecule type" value="Genomic_DNA"/>
</dbReference>
<reference evidence="1" key="1">
    <citation type="submission" date="2022-10" db="EMBL/GenBank/DDBJ databases">
        <title>Completed Genome Sequence of two octocoral isolated bacterium, Endozoicomonas euniceicola EF212T and Endozoicomonas gorgoniicola PS125T.</title>
        <authorList>
            <person name="Chiou Y.-J."/>
            <person name="Chen Y.-H."/>
        </authorList>
    </citation>
    <scope>NUCLEOTIDE SEQUENCE</scope>
    <source>
        <strain evidence="1">EF212</strain>
    </source>
</reference>
<proteinExistence type="predicted"/>
<dbReference type="InterPro" id="IPR036188">
    <property type="entry name" value="FAD/NAD-bd_sf"/>
</dbReference>
<dbReference type="InterPro" id="IPR050464">
    <property type="entry name" value="Zeta_carotene_desat/Oxidored"/>
</dbReference>
<dbReference type="Proteomes" id="UP001163255">
    <property type="component" value="Chromosome"/>
</dbReference>
<dbReference type="Gene3D" id="1.10.405.20">
    <property type="match status" value="1"/>
</dbReference>
<dbReference type="Pfam" id="PF13450">
    <property type="entry name" value="NAD_binding_8"/>
    <property type="match status" value="1"/>
</dbReference>
<keyword evidence="2" id="KW-1185">Reference proteome</keyword>
<evidence type="ECO:0000313" key="1">
    <source>
        <dbReference type="EMBL" id="UYM17626.1"/>
    </source>
</evidence>
<gene>
    <name evidence="1" type="ORF">NX720_06890</name>
</gene>
<dbReference type="SUPFAM" id="SSF51905">
    <property type="entry name" value="FAD/NAD(P)-binding domain"/>
    <property type="match status" value="1"/>
</dbReference>
<dbReference type="Gene3D" id="3.50.50.60">
    <property type="entry name" value="FAD/NAD(P)-binding domain"/>
    <property type="match status" value="1"/>
</dbReference>
<name>A0ABY6H015_9GAMM</name>